<evidence type="ECO:0000313" key="10">
    <source>
        <dbReference type="Proteomes" id="UP001304300"/>
    </source>
</evidence>
<dbReference type="InterPro" id="IPR003004">
    <property type="entry name" value="GspF/PilC"/>
</dbReference>
<evidence type="ECO:0000256" key="3">
    <source>
        <dbReference type="ARBA" id="ARBA00022475"/>
    </source>
</evidence>
<evidence type="ECO:0000256" key="5">
    <source>
        <dbReference type="ARBA" id="ARBA00022989"/>
    </source>
</evidence>
<feature type="domain" description="Type II secretion system protein GspF" evidence="8">
    <location>
        <begin position="86"/>
        <end position="209"/>
    </location>
</feature>
<reference evidence="9 10" key="1">
    <citation type="submission" date="2023-10" db="EMBL/GenBank/DDBJ databases">
        <title>Rubellicoccus peritrichatus gen. nov., sp. nov., isolated from an algae of coral reef tank.</title>
        <authorList>
            <person name="Luo J."/>
        </authorList>
    </citation>
    <scope>NUCLEOTIDE SEQUENCE [LARGE SCALE GENOMIC DNA]</scope>
    <source>
        <strain evidence="9 10">CR14</strain>
    </source>
</reference>
<feature type="domain" description="Type II secretion system protein GspF" evidence="8">
    <location>
        <begin position="292"/>
        <end position="409"/>
    </location>
</feature>
<evidence type="ECO:0000313" key="9">
    <source>
        <dbReference type="EMBL" id="WOO41923.1"/>
    </source>
</evidence>
<dbReference type="EMBL" id="CP136920">
    <property type="protein sequence ID" value="WOO41923.1"/>
    <property type="molecule type" value="Genomic_DNA"/>
</dbReference>
<dbReference type="PANTHER" id="PTHR30012">
    <property type="entry name" value="GENERAL SECRETION PATHWAY PROTEIN"/>
    <property type="match status" value="1"/>
</dbReference>
<dbReference type="PANTHER" id="PTHR30012:SF0">
    <property type="entry name" value="TYPE II SECRETION SYSTEM PROTEIN F-RELATED"/>
    <property type="match status" value="1"/>
</dbReference>
<keyword evidence="5 7" id="KW-1133">Transmembrane helix</keyword>
<dbReference type="Proteomes" id="UP001304300">
    <property type="component" value="Chromosome"/>
</dbReference>
<name>A0AAQ3LE57_9BACT</name>
<keyword evidence="6 7" id="KW-0472">Membrane</keyword>
<protein>
    <submittedName>
        <fullName evidence="9">Type II secretion system F family protein</fullName>
    </submittedName>
</protein>
<keyword evidence="4 7" id="KW-0812">Transmembrane</keyword>
<evidence type="ECO:0000256" key="7">
    <source>
        <dbReference type="SAM" id="Phobius"/>
    </source>
</evidence>
<evidence type="ECO:0000256" key="4">
    <source>
        <dbReference type="ARBA" id="ARBA00022692"/>
    </source>
</evidence>
<evidence type="ECO:0000256" key="1">
    <source>
        <dbReference type="ARBA" id="ARBA00004651"/>
    </source>
</evidence>
<dbReference type="GO" id="GO:0005886">
    <property type="term" value="C:plasma membrane"/>
    <property type="evidence" value="ECO:0007669"/>
    <property type="project" value="UniProtKB-SubCell"/>
</dbReference>
<accession>A0AAQ3LE57</accession>
<evidence type="ECO:0000256" key="6">
    <source>
        <dbReference type="ARBA" id="ARBA00023136"/>
    </source>
</evidence>
<dbReference type="Pfam" id="PF00482">
    <property type="entry name" value="T2SSF"/>
    <property type="match status" value="2"/>
</dbReference>
<proteinExistence type="inferred from homology"/>
<feature type="transmembrane region" description="Helical" evidence="7">
    <location>
        <begin position="387"/>
        <end position="413"/>
    </location>
</feature>
<dbReference type="InterPro" id="IPR042094">
    <property type="entry name" value="T2SS_GspF_sf"/>
</dbReference>
<dbReference type="KEGG" id="puo:RZN69_02400"/>
<dbReference type="InterPro" id="IPR018076">
    <property type="entry name" value="T2SS_GspF_dom"/>
</dbReference>
<sequence>MPTFDYRALNPEGRYVTGKVEAPNASQARRKLRSEKINPVEIKDRGEAGGKTRFSLTAVKKGKVKSVDLESLQISRIKADKLSFAFLDKLYQLVSSGLPLGDAVKALTQRLNEPVLKAICEALWKDLSEGSSLASAMRRQPKIFDATLASMIEAGEATGNLKPILENVIELLEARLRLRKEILSGLSYPAFILTIVFFVLLFVLFYLMPRVETMLDSMGGELTLAARLVVGLAEFSITTGPFILVGLLIAGVSIFQWRRSDDGRLTTDRFLLRVPVLREVVMNAELSRLANLASILLGSGVDATDALKLIERSMKNHELLNRFRASRSLITDGASFSQAFHREGLLPDMDLDILSISENTGNLVTGFTSIYKNRHTALGEQMKKMTVVISTASLFVVFGIVSLVVFGIVSSIMQLSQNVLGG</sequence>
<feature type="transmembrane region" description="Helical" evidence="7">
    <location>
        <begin position="185"/>
        <end position="208"/>
    </location>
</feature>
<dbReference type="Gene3D" id="1.20.81.30">
    <property type="entry name" value="Type II secretion system (T2SS), domain F"/>
    <property type="match status" value="2"/>
</dbReference>
<evidence type="ECO:0000259" key="8">
    <source>
        <dbReference type="Pfam" id="PF00482"/>
    </source>
</evidence>
<keyword evidence="3" id="KW-1003">Cell membrane</keyword>
<keyword evidence="10" id="KW-1185">Reference proteome</keyword>
<dbReference type="AlphaFoldDB" id="A0AAQ3LE57"/>
<comment type="subcellular location">
    <subcellularLocation>
        <location evidence="1">Cell membrane</location>
        <topology evidence="1">Multi-pass membrane protein</topology>
    </subcellularLocation>
</comment>
<evidence type="ECO:0000256" key="2">
    <source>
        <dbReference type="ARBA" id="ARBA00005745"/>
    </source>
</evidence>
<dbReference type="RefSeq" id="WP_317834407.1">
    <property type="nucleotide sequence ID" value="NZ_CP136920.1"/>
</dbReference>
<comment type="similarity">
    <text evidence="2">Belongs to the GSP F family.</text>
</comment>
<organism evidence="9 10">
    <name type="scientific">Rubellicoccus peritrichatus</name>
    <dbReference type="NCBI Taxonomy" id="3080537"/>
    <lineage>
        <taxon>Bacteria</taxon>
        <taxon>Pseudomonadati</taxon>
        <taxon>Verrucomicrobiota</taxon>
        <taxon>Opitutia</taxon>
        <taxon>Puniceicoccales</taxon>
        <taxon>Cerasicoccaceae</taxon>
        <taxon>Rubellicoccus</taxon>
    </lineage>
</organism>
<gene>
    <name evidence="9" type="ORF">RZN69_02400</name>
</gene>
<dbReference type="PRINTS" id="PR00812">
    <property type="entry name" value="BCTERIALGSPF"/>
</dbReference>
<feature type="transmembrane region" description="Helical" evidence="7">
    <location>
        <begin position="228"/>
        <end position="255"/>
    </location>
</feature>